<proteinExistence type="predicted"/>
<name>A0AAW1LRA1_POPJA</name>
<evidence type="ECO:0000313" key="1">
    <source>
        <dbReference type="EMBL" id="KAK9736530.1"/>
    </source>
</evidence>
<dbReference type="EMBL" id="JASPKY010000112">
    <property type="protein sequence ID" value="KAK9736530.1"/>
    <property type="molecule type" value="Genomic_DNA"/>
</dbReference>
<dbReference type="Proteomes" id="UP001458880">
    <property type="component" value="Unassembled WGS sequence"/>
</dbReference>
<reference evidence="1 2" key="1">
    <citation type="journal article" date="2024" name="BMC Genomics">
        <title>De novo assembly and annotation of Popillia japonica's genome with initial clues to its potential as an invasive pest.</title>
        <authorList>
            <person name="Cucini C."/>
            <person name="Boschi S."/>
            <person name="Funari R."/>
            <person name="Cardaioli E."/>
            <person name="Iannotti N."/>
            <person name="Marturano G."/>
            <person name="Paoli F."/>
            <person name="Bruttini M."/>
            <person name="Carapelli A."/>
            <person name="Frati F."/>
            <person name="Nardi F."/>
        </authorList>
    </citation>
    <scope>NUCLEOTIDE SEQUENCE [LARGE SCALE GENOMIC DNA]</scope>
    <source>
        <strain evidence="1">DMR45628</strain>
    </source>
</reference>
<evidence type="ECO:0000313" key="2">
    <source>
        <dbReference type="Proteomes" id="UP001458880"/>
    </source>
</evidence>
<comment type="caution">
    <text evidence="1">The sequence shown here is derived from an EMBL/GenBank/DDBJ whole genome shotgun (WGS) entry which is preliminary data.</text>
</comment>
<dbReference type="AlphaFoldDB" id="A0AAW1LRA1"/>
<sequence>MSKHHRPLFEKELLEIVESDELWVDFEEAEQNRTDDPLLESDELNACVSILDCGDESDQDEDDEELYTDHCPDSEEEWKPRVMKNLRVRNKPKLMVSMT</sequence>
<gene>
    <name evidence="1" type="ORF">QE152_g12408</name>
</gene>
<keyword evidence="2" id="KW-1185">Reference proteome</keyword>
<accession>A0AAW1LRA1</accession>
<organism evidence="1 2">
    <name type="scientific">Popillia japonica</name>
    <name type="common">Japanese beetle</name>
    <dbReference type="NCBI Taxonomy" id="7064"/>
    <lineage>
        <taxon>Eukaryota</taxon>
        <taxon>Metazoa</taxon>
        <taxon>Ecdysozoa</taxon>
        <taxon>Arthropoda</taxon>
        <taxon>Hexapoda</taxon>
        <taxon>Insecta</taxon>
        <taxon>Pterygota</taxon>
        <taxon>Neoptera</taxon>
        <taxon>Endopterygota</taxon>
        <taxon>Coleoptera</taxon>
        <taxon>Polyphaga</taxon>
        <taxon>Scarabaeiformia</taxon>
        <taxon>Scarabaeidae</taxon>
        <taxon>Rutelinae</taxon>
        <taxon>Popillia</taxon>
    </lineage>
</organism>
<protein>
    <submittedName>
        <fullName evidence="1">Uncharacterized protein</fullName>
    </submittedName>
</protein>